<dbReference type="EMBL" id="AZGY01000008">
    <property type="protein sequence ID" value="KZZ96119.1"/>
    <property type="molecule type" value="Genomic_DNA"/>
</dbReference>
<organism evidence="5 6">
    <name type="scientific">Moelleriella libera RCEF 2490</name>
    <dbReference type="NCBI Taxonomy" id="1081109"/>
    <lineage>
        <taxon>Eukaryota</taxon>
        <taxon>Fungi</taxon>
        <taxon>Dikarya</taxon>
        <taxon>Ascomycota</taxon>
        <taxon>Pezizomycotina</taxon>
        <taxon>Sordariomycetes</taxon>
        <taxon>Hypocreomycetidae</taxon>
        <taxon>Hypocreales</taxon>
        <taxon>Clavicipitaceae</taxon>
        <taxon>Moelleriella</taxon>
    </lineage>
</organism>
<keyword evidence="1" id="KW-0378">Hydrolase</keyword>
<keyword evidence="6" id="KW-1185">Reference proteome</keyword>
<dbReference type="PANTHER" id="PTHR33630">
    <property type="entry name" value="CUTINASE RV1984C-RELATED-RELATED"/>
    <property type="match status" value="1"/>
</dbReference>
<keyword evidence="4" id="KW-0732">Signal</keyword>
<dbReference type="Gene3D" id="3.40.50.1820">
    <property type="entry name" value="alpha/beta hydrolase"/>
    <property type="match status" value="1"/>
</dbReference>
<dbReference type="OrthoDB" id="2586582at2759"/>
<dbReference type="PANTHER" id="PTHR33630:SF9">
    <property type="entry name" value="CUTINASE 4"/>
    <property type="match status" value="1"/>
</dbReference>
<evidence type="ECO:0000313" key="6">
    <source>
        <dbReference type="Proteomes" id="UP000078544"/>
    </source>
</evidence>
<keyword evidence="2" id="KW-1015">Disulfide bond</keyword>
<feature type="region of interest" description="Disordered" evidence="3">
    <location>
        <begin position="233"/>
        <end position="257"/>
    </location>
</feature>
<evidence type="ECO:0000256" key="2">
    <source>
        <dbReference type="ARBA" id="ARBA00023157"/>
    </source>
</evidence>
<name>A0A168C443_9HYPO</name>
<evidence type="ECO:0000256" key="3">
    <source>
        <dbReference type="SAM" id="MobiDB-lite"/>
    </source>
</evidence>
<comment type="caution">
    <text evidence="5">The sequence shown here is derived from an EMBL/GenBank/DDBJ whole genome shotgun (WGS) entry which is preliminary data.</text>
</comment>
<dbReference type="AlphaFoldDB" id="A0A168C443"/>
<dbReference type="GO" id="GO:0052689">
    <property type="term" value="F:carboxylic ester hydrolase activity"/>
    <property type="evidence" value="ECO:0007669"/>
    <property type="project" value="UniProtKB-ARBA"/>
</dbReference>
<dbReference type="InterPro" id="IPR029058">
    <property type="entry name" value="AB_hydrolase_fold"/>
</dbReference>
<proteinExistence type="predicted"/>
<feature type="signal peptide" evidence="4">
    <location>
        <begin position="1"/>
        <end position="22"/>
    </location>
</feature>
<dbReference type="InterPro" id="IPR000675">
    <property type="entry name" value="Cutinase/axe"/>
</dbReference>
<sequence length="327" mass="33219">MKQFLAPLALLAARAAMPEVESGDDVSGCAGSGLYIIAIRGTGELQGIGVAGSLIGKPVKDEIKDSKLVSLTYPASLSDPNYILSVGNGTTSLNDLINSHVQACPSDKIAIIGYSQGAQVTLDTLCGTDETGFTETAAIASDKIDKHIVAVALMGDPTHVANVTYDRGTSIKNGIFPRKNSAACAKYSNIMASWCDTGDVYCDSGIEMLVHAQYFNKYGTDIVSFIVDKYKGSSSSSSSSNGTSSTNNTSTATGGISTSTGTGVGVTSALPASTAASSTSARSTGSATTSGIAAATSTPGAASTLRACSKGLYLTLPLALAALLQMF</sequence>
<dbReference type="STRING" id="1081109.A0A168C443"/>
<accession>A0A168C443</accession>
<reference evidence="5 6" key="1">
    <citation type="journal article" date="2016" name="Genome Biol. Evol.">
        <title>Divergent and convergent evolution of fungal pathogenicity.</title>
        <authorList>
            <person name="Shang Y."/>
            <person name="Xiao G."/>
            <person name="Zheng P."/>
            <person name="Cen K."/>
            <person name="Zhan S."/>
            <person name="Wang C."/>
        </authorList>
    </citation>
    <scope>NUCLEOTIDE SEQUENCE [LARGE SCALE GENOMIC DNA]</scope>
    <source>
        <strain evidence="5 6">RCEF 2490</strain>
    </source>
</reference>
<feature type="chain" id="PRO_5007895867" evidence="4">
    <location>
        <begin position="23"/>
        <end position="327"/>
    </location>
</feature>
<dbReference type="SMART" id="SM01110">
    <property type="entry name" value="Cutinase"/>
    <property type="match status" value="1"/>
</dbReference>
<gene>
    <name evidence="5" type="ORF">AAL_04415</name>
</gene>
<dbReference type="Proteomes" id="UP000078544">
    <property type="component" value="Unassembled WGS sequence"/>
</dbReference>
<evidence type="ECO:0000256" key="4">
    <source>
        <dbReference type="SAM" id="SignalP"/>
    </source>
</evidence>
<dbReference type="SUPFAM" id="SSF53474">
    <property type="entry name" value="alpha/beta-Hydrolases"/>
    <property type="match status" value="1"/>
</dbReference>
<evidence type="ECO:0000256" key="1">
    <source>
        <dbReference type="ARBA" id="ARBA00022801"/>
    </source>
</evidence>
<evidence type="ECO:0000313" key="5">
    <source>
        <dbReference type="EMBL" id="KZZ96119.1"/>
    </source>
</evidence>
<protein>
    <submittedName>
        <fullName evidence="5">Cutinase</fullName>
    </submittedName>
</protein>
<dbReference type="Pfam" id="PF01083">
    <property type="entry name" value="Cutinase"/>
    <property type="match status" value="1"/>
</dbReference>